<accession>A0AAW7ZFT1</accession>
<dbReference type="AlphaFoldDB" id="A0AAW7ZFT1"/>
<proteinExistence type="predicted"/>
<organism evidence="1 2">
    <name type="scientific">Desulforamulus aquiferis</name>
    <dbReference type="NCBI Taxonomy" id="1397668"/>
    <lineage>
        <taxon>Bacteria</taxon>
        <taxon>Bacillati</taxon>
        <taxon>Bacillota</taxon>
        <taxon>Clostridia</taxon>
        <taxon>Eubacteriales</taxon>
        <taxon>Peptococcaceae</taxon>
        <taxon>Desulforamulus</taxon>
    </lineage>
</organism>
<evidence type="ECO:0000313" key="2">
    <source>
        <dbReference type="Proteomes" id="UP001172911"/>
    </source>
</evidence>
<sequence length="91" mass="9788">MTDYIKEIEFLLASDTFRALLCTDAIQISQLNAVVVLLIKAGIPFDISYSPGTRRLSAAAELTIFINPTTTLNFTLSFEAGGSIFGGTITP</sequence>
<protein>
    <submittedName>
        <fullName evidence="1">Uncharacterized protein</fullName>
    </submittedName>
</protein>
<reference evidence="1" key="1">
    <citation type="journal article" date="2023" name="J. Hazard. Mater.">
        <title>Anaerobic biodegradation of pyrene and benzo[a]pyrene by a new sulfate-reducing Desulforamulus aquiferis strain DSA.</title>
        <authorList>
            <person name="Zhang Z."/>
            <person name="Sun J."/>
            <person name="Gong X."/>
            <person name="Wang C."/>
            <person name="Wang H."/>
        </authorList>
    </citation>
    <scope>NUCLEOTIDE SEQUENCE</scope>
    <source>
        <strain evidence="1">DSA</strain>
    </source>
</reference>
<dbReference type="EMBL" id="JARPTC010000020">
    <property type="protein sequence ID" value="MDO7788253.1"/>
    <property type="molecule type" value="Genomic_DNA"/>
</dbReference>
<keyword evidence="2" id="KW-1185">Reference proteome</keyword>
<dbReference type="RefSeq" id="WP_304544025.1">
    <property type="nucleotide sequence ID" value="NZ_JARPTC010000020.1"/>
</dbReference>
<reference evidence="1" key="2">
    <citation type="submission" date="2023-03" db="EMBL/GenBank/DDBJ databases">
        <authorList>
            <person name="Zhang Z."/>
        </authorList>
    </citation>
    <scope>NUCLEOTIDE SEQUENCE</scope>
    <source>
        <strain evidence="1">DSA</strain>
    </source>
</reference>
<name>A0AAW7ZFT1_9FIRM</name>
<comment type="caution">
    <text evidence="1">The sequence shown here is derived from an EMBL/GenBank/DDBJ whole genome shotgun (WGS) entry which is preliminary data.</text>
</comment>
<dbReference type="Proteomes" id="UP001172911">
    <property type="component" value="Unassembled WGS sequence"/>
</dbReference>
<gene>
    <name evidence="1" type="ORF">P6N53_13560</name>
</gene>
<evidence type="ECO:0000313" key="1">
    <source>
        <dbReference type="EMBL" id="MDO7788253.1"/>
    </source>
</evidence>